<dbReference type="InterPro" id="IPR050107">
    <property type="entry name" value="ABC_carbohydrate_import_ATPase"/>
</dbReference>
<dbReference type="GO" id="GO:0005524">
    <property type="term" value="F:ATP binding"/>
    <property type="evidence" value="ECO:0007669"/>
    <property type="project" value="UniProtKB-KW"/>
</dbReference>
<dbReference type="EMBL" id="CAFBMR010000081">
    <property type="protein sequence ID" value="CAB4923653.1"/>
    <property type="molecule type" value="Genomic_DNA"/>
</dbReference>
<dbReference type="InterPro" id="IPR003593">
    <property type="entry name" value="AAA+_ATPase"/>
</dbReference>
<dbReference type="PANTHER" id="PTHR43790:SF9">
    <property type="entry name" value="GALACTOFURANOSE TRANSPORTER ATP-BINDING PROTEIN YTFR"/>
    <property type="match status" value="1"/>
</dbReference>
<dbReference type="InterPro" id="IPR003439">
    <property type="entry name" value="ABC_transporter-like_ATP-bd"/>
</dbReference>
<dbReference type="PANTHER" id="PTHR43790">
    <property type="entry name" value="CARBOHYDRATE TRANSPORT ATP-BINDING PROTEIN MG119-RELATED"/>
    <property type="match status" value="1"/>
</dbReference>
<dbReference type="CDD" id="cd03215">
    <property type="entry name" value="ABC_Carb_Monos_II"/>
    <property type="match status" value="1"/>
</dbReference>
<dbReference type="AlphaFoldDB" id="A0A6J7HYV8"/>
<feature type="domain" description="ABC transporter" evidence="5">
    <location>
        <begin position="7"/>
        <end position="244"/>
    </location>
</feature>
<dbReference type="SUPFAM" id="SSF52540">
    <property type="entry name" value="P-loop containing nucleoside triphosphate hydrolases"/>
    <property type="match status" value="2"/>
</dbReference>
<name>A0A6J7HYV8_9ZZZZ</name>
<evidence type="ECO:0000256" key="4">
    <source>
        <dbReference type="ARBA" id="ARBA00022840"/>
    </source>
</evidence>
<reference evidence="6" key="1">
    <citation type="submission" date="2020-05" db="EMBL/GenBank/DDBJ databases">
        <authorList>
            <person name="Chiriac C."/>
            <person name="Salcher M."/>
            <person name="Ghai R."/>
            <person name="Kavagutti S V."/>
        </authorList>
    </citation>
    <scope>NUCLEOTIDE SEQUENCE</scope>
</reference>
<evidence type="ECO:0000259" key="5">
    <source>
        <dbReference type="PROSITE" id="PS50893"/>
    </source>
</evidence>
<dbReference type="InterPro" id="IPR027417">
    <property type="entry name" value="P-loop_NTPase"/>
</dbReference>
<organism evidence="6">
    <name type="scientific">freshwater metagenome</name>
    <dbReference type="NCBI Taxonomy" id="449393"/>
    <lineage>
        <taxon>unclassified sequences</taxon>
        <taxon>metagenomes</taxon>
        <taxon>ecological metagenomes</taxon>
    </lineage>
</organism>
<evidence type="ECO:0000256" key="1">
    <source>
        <dbReference type="ARBA" id="ARBA00022448"/>
    </source>
</evidence>
<dbReference type="Gene3D" id="3.40.50.300">
    <property type="entry name" value="P-loop containing nucleotide triphosphate hydrolases"/>
    <property type="match status" value="2"/>
</dbReference>
<accession>A0A6J7HYV8</accession>
<dbReference type="Pfam" id="PF00005">
    <property type="entry name" value="ABC_tran"/>
    <property type="match status" value="2"/>
</dbReference>
<dbReference type="CDD" id="cd03216">
    <property type="entry name" value="ABC_Carb_Monos_I"/>
    <property type="match status" value="1"/>
</dbReference>
<keyword evidence="3" id="KW-0547">Nucleotide-binding</keyword>
<proteinExistence type="predicted"/>
<keyword evidence="2" id="KW-0677">Repeat</keyword>
<evidence type="ECO:0000313" key="6">
    <source>
        <dbReference type="EMBL" id="CAB4923653.1"/>
    </source>
</evidence>
<evidence type="ECO:0000256" key="2">
    <source>
        <dbReference type="ARBA" id="ARBA00022737"/>
    </source>
</evidence>
<dbReference type="GO" id="GO:0016887">
    <property type="term" value="F:ATP hydrolysis activity"/>
    <property type="evidence" value="ECO:0007669"/>
    <property type="project" value="InterPro"/>
</dbReference>
<gene>
    <name evidence="6" type="ORF">UFOPK3610_01556</name>
</gene>
<keyword evidence="4" id="KW-0067">ATP-binding</keyword>
<sequence>MSEAHSLVAQNITHRFGGALALDSVNFDVRGGEIHALLGENGAGKSTLVRILTGALTPDSGLVVVNGEGWRLRNPRQAQDLGIGVVYQDFHLFNNLSVAENIFSSSPHPPSRFGMSARRDMYAQSHELLASFGIEVDPRAQVSSLDAAEKKLIEICRALLRSPHYLILDEPTAALEPRETSKLLGVIDQLRARGTGVILVTHRLGEVAEIADRATALRNGVNAGSLTASEFSLESLAHLIVGQEVLVETGPQHIPGPTKLKMSNLQIRKDARPVEVEVRAGELVAVIGLIGSGVSTVMDTASGAIAARGARVEIDGASYQFRSRVQAQSLGIGAVPIDRKATGLILDASVAKNTGLANLESYSRGGFTSRKKLGRAAEKSKELFDIRLQSVDQPVRSLSGGNQQKVMFGRWHQNGSSILVIQEPSQGVDIGARQEIHRYLISFAEQGGTVLFSSSDLEEVRVLAHRIYVMHAGEVVKILDNTGADRPSRQALTQAMADTNFVGLEREVSL</sequence>
<dbReference type="PROSITE" id="PS50893">
    <property type="entry name" value="ABC_TRANSPORTER_2"/>
    <property type="match status" value="2"/>
</dbReference>
<dbReference type="SMART" id="SM00382">
    <property type="entry name" value="AAA"/>
    <property type="match status" value="2"/>
</dbReference>
<feature type="domain" description="ABC transporter" evidence="5">
    <location>
        <begin position="254"/>
        <end position="497"/>
    </location>
</feature>
<protein>
    <submittedName>
        <fullName evidence="6">Unannotated protein</fullName>
    </submittedName>
</protein>
<evidence type="ECO:0000256" key="3">
    <source>
        <dbReference type="ARBA" id="ARBA00022741"/>
    </source>
</evidence>
<keyword evidence="1" id="KW-0813">Transport</keyword>